<sequence length="243" mass="27497">MLRVREADLEVIAIKMIQQNPAQIFKSELRRQFESNGHSCFSTLNFGSYFEESRKPFGVLHFFNEEILVPQHATKTVLEANTAILILPLFGGVDYKDSFGNESFIGVEQIRIISAEKEMSFKLSNSYEEENVSYLQIGFNAKIQDFESNFKQFDFGLTDKNQLIPLFEISNALGFIGMYDGRKEGVYSLKNSSNGVFVFVINGAFEVENRLLESKDGLSLSGIDSLEWEALSENALLIVLEIP</sequence>
<accession>A0ABY3CNF5</accession>
<evidence type="ECO:0000313" key="3">
    <source>
        <dbReference type="Proteomes" id="UP000318528"/>
    </source>
</evidence>
<dbReference type="RefSeq" id="WP_143387253.1">
    <property type="nucleotide sequence ID" value="NZ_VJZM01000012.1"/>
</dbReference>
<dbReference type="InterPro" id="IPR011051">
    <property type="entry name" value="RmlC_Cupin_sf"/>
</dbReference>
<keyword evidence="3" id="KW-1185">Reference proteome</keyword>
<feature type="domain" description="Quercetin 2,3-dioxygenase C-terminal cupin" evidence="1">
    <location>
        <begin position="180"/>
        <end position="238"/>
    </location>
</feature>
<dbReference type="Gene3D" id="2.60.120.10">
    <property type="entry name" value="Jelly Rolls"/>
    <property type="match status" value="2"/>
</dbReference>
<gene>
    <name evidence="2" type="ORF">FNW12_04145</name>
</gene>
<proteinExistence type="predicted"/>
<dbReference type="InterPro" id="IPR012093">
    <property type="entry name" value="Pirin"/>
</dbReference>
<evidence type="ECO:0000313" key="2">
    <source>
        <dbReference type="EMBL" id="TRX08441.1"/>
    </source>
</evidence>
<dbReference type="EMBL" id="VJZN01000005">
    <property type="protein sequence ID" value="TRX08441.1"/>
    <property type="molecule type" value="Genomic_DNA"/>
</dbReference>
<dbReference type="PANTHER" id="PTHR43212:SF3">
    <property type="entry name" value="QUERCETIN 2,3-DIOXYGENASE"/>
    <property type="match status" value="1"/>
</dbReference>
<name>A0ABY3CNF5_9FLAO</name>
<dbReference type="Proteomes" id="UP000318528">
    <property type="component" value="Unassembled WGS sequence"/>
</dbReference>
<dbReference type="InterPro" id="IPR041602">
    <property type="entry name" value="Quercetinase_C"/>
</dbReference>
<organism evidence="2 3">
    <name type="scientific">Flavobacterium gawalongense</name>
    <dbReference type="NCBI Taxonomy" id="2594432"/>
    <lineage>
        <taxon>Bacteria</taxon>
        <taxon>Pseudomonadati</taxon>
        <taxon>Bacteroidota</taxon>
        <taxon>Flavobacteriia</taxon>
        <taxon>Flavobacteriales</taxon>
        <taxon>Flavobacteriaceae</taxon>
        <taxon>Flavobacterium</taxon>
    </lineage>
</organism>
<dbReference type="Pfam" id="PF17954">
    <property type="entry name" value="Pirin_C_2"/>
    <property type="match status" value="1"/>
</dbReference>
<protein>
    <submittedName>
        <fullName evidence="2">Pirin</fullName>
    </submittedName>
</protein>
<reference evidence="2 3" key="1">
    <citation type="submission" date="2019-07" db="EMBL/GenBank/DDBJ databases">
        <title>Novel species of Flavobacterium.</title>
        <authorList>
            <person name="Liu Q."/>
            <person name="Xin Y.-H."/>
        </authorList>
    </citation>
    <scope>NUCLEOTIDE SEQUENCE [LARGE SCALE GENOMIC DNA]</scope>
    <source>
        <strain evidence="2 3">GSP39</strain>
    </source>
</reference>
<comment type="caution">
    <text evidence="2">The sequence shown here is derived from an EMBL/GenBank/DDBJ whole genome shotgun (WGS) entry which is preliminary data.</text>
</comment>
<dbReference type="PANTHER" id="PTHR43212">
    <property type="entry name" value="QUERCETIN 2,3-DIOXYGENASE"/>
    <property type="match status" value="1"/>
</dbReference>
<evidence type="ECO:0000259" key="1">
    <source>
        <dbReference type="Pfam" id="PF17954"/>
    </source>
</evidence>
<dbReference type="SUPFAM" id="SSF51182">
    <property type="entry name" value="RmlC-like cupins"/>
    <property type="match status" value="1"/>
</dbReference>
<dbReference type="InterPro" id="IPR014710">
    <property type="entry name" value="RmlC-like_jellyroll"/>
</dbReference>